<dbReference type="PANTHER" id="PTHR25462:SF296">
    <property type="entry name" value="MEIOTIC P26, ISOFORM F"/>
    <property type="match status" value="1"/>
</dbReference>
<dbReference type="PANTHER" id="PTHR25462">
    <property type="entry name" value="BONUS, ISOFORM C-RELATED"/>
    <property type="match status" value="1"/>
</dbReference>
<evidence type="ECO:0000256" key="4">
    <source>
        <dbReference type="ARBA" id="ARBA00022771"/>
    </source>
</evidence>
<keyword evidence="12" id="KW-1185">Reference proteome</keyword>
<feature type="coiled-coil region" evidence="8">
    <location>
        <begin position="342"/>
        <end position="377"/>
    </location>
</feature>
<dbReference type="CDD" id="cd14959">
    <property type="entry name" value="NHL_brat_like"/>
    <property type="match status" value="1"/>
</dbReference>
<dbReference type="SMART" id="SM00184">
    <property type="entry name" value="RING"/>
    <property type="match status" value="1"/>
</dbReference>
<dbReference type="Proteomes" id="UP000008549">
    <property type="component" value="Unassembled WGS sequence"/>
</dbReference>
<dbReference type="FunCoup" id="A8XSM5">
    <property type="interactions" value="745"/>
</dbReference>
<dbReference type="OMA" id="PICNECL"/>
<feature type="region of interest" description="Disordered" evidence="9">
    <location>
        <begin position="1"/>
        <end position="54"/>
    </location>
</feature>
<keyword evidence="4 7" id="KW-0863">Zinc-finger</keyword>
<dbReference type="SUPFAM" id="SSF57850">
    <property type="entry name" value="RING/U-box"/>
    <property type="match status" value="1"/>
</dbReference>
<dbReference type="Gene3D" id="3.30.160.60">
    <property type="entry name" value="Classic Zinc Finger"/>
    <property type="match status" value="1"/>
</dbReference>
<feature type="domain" description="B box-type" evidence="10">
    <location>
        <begin position="247"/>
        <end position="287"/>
    </location>
</feature>
<dbReference type="HOGENOM" id="CLU_007697_1_0_1"/>
<evidence type="ECO:0000256" key="6">
    <source>
        <dbReference type="ARBA" id="ARBA00022833"/>
    </source>
</evidence>
<dbReference type="Pfam" id="PF13445">
    <property type="entry name" value="zf-RING_UBOX"/>
    <property type="match status" value="1"/>
</dbReference>
<feature type="compositionally biased region" description="Pro residues" evidence="9">
    <location>
        <begin position="541"/>
        <end position="559"/>
    </location>
</feature>
<dbReference type="GO" id="GO:0061630">
    <property type="term" value="F:ubiquitin protein ligase activity"/>
    <property type="evidence" value="ECO:0000318"/>
    <property type="project" value="GO_Central"/>
</dbReference>
<dbReference type="Pfam" id="PF01436">
    <property type="entry name" value="NHL"/>
    <property type="match status" value="2"/>
</dbReference>
<accession>A8XSM5</accession>
<dbReference type="EMBL" id="HE600963">
    <property type="protein sequence ID" value="CAP35477.2"/>
    <property type="molecule type" value="Genomic_DNA"/>
</dbReference>
<dbReference type="InterPro" id="IPR013083">
    <property type="entry name" value="Znf_RING/FYVE/PHD"/>
</dbReference>
<gene>
    <name evidence="13" type="primary">nhl-2</name>
    <name evidence="11" type="synonym">Cbr-nhl-2</name>
    <name evidence="13" type="ORF">CBG17943</name>
    <name evidence="11" type="ORF">CBG_17943</name>
</gene>
<evidence type="ECO:0000256" key="9">
    <source>
        <dbReference type="SAM" id="MobiDB-lite"/>
    </source>
</evidence>
<evidence type="ECO:0000256" key="5">
    <source>
        <dbReference type="ARBA" id="ARBA00022786"/>
    </source>
</evidence>
<evidence type="ECO:0000256" key="3">
    <source>
        <dbReference type="ARBA" id="ARBA00022737"/>
    </source>
</evidence>
<keyword evidence="8" id="KW-0175">Coiled coil</keyword>
<dbReference type="GO" id="GO:0008270">
    <property type="term" value="F:zinc ion binding"/>
    <property type="evidence" value="ECO:0007669"/>
    <property type="project" value="UniProtKB-KW"/>
</dbReference>
<dbReference type="InterPro" id="IPR027370">
    <property type="entry name" value="Znf-RING_euk"/>
</dbReference>
<dbReference type="Gene3D" id="2.120.10.30">
    <property type="entry name" value="TolB, C-terminal domain"/>
    <property type="match status" value="1"/>
</dbReference>
<dbReference type="InterPro" id="IPR003649">
    <property type="entry name" value="Bbox_C"/>
</dbReference>
<keyword evidence="5" id="KW-0833">Ubl conjugation pathway</keyword>
<dbReference type="InterPro" id="IPR017907">
    <property type="entry name" value="Znf_RING_CS"/>
</dbReference>
<dbReference type="Gene3D" id="3.30.40.10">
    <property type="entry name" value="Zinc/RING finger domain, C3HC4 (zinc finger)"/>
    <property type="match status" value="1"/>
</dbReference>
<dbReference type="SUPFAM" id="SSF57845">
    <property type="entry name" value="B-box zinc-binding domain"/>
    <property type="match status" value="1"/>
</dbReference>
<dbReference type="CDD" id="cd16564">
    <property type="entry name" value="RING-HC_RNF222"/>
    <property type="match status" value="1"/>
</dbReference>
<dbReference type="Gene3D" id="4.10.830.40">
    <property type="match status" value="1"/>
</dbReference>
<dbReference type="InterPro" id="IPR000315">
    <property type="entry name" value="Znf_B-box"/>
</dbReference>
<dbReference type="InterPro" id="IPR011042">
    <property type="entry name" value="6-blade_b-propeller_TolB-like"/>
</dbReference>
<dbReference type="InParanoid" id="A8XSM5"/>
<dbReference type="AlphaFoldDB" id="A8XSM5"/>
<evidence type="ECO:0000256" key="1">
    <source>
        <dbReference type="ARBA" id="ARBA00022553"/>
    </source>
</evidence>
<evidence type="ECO:0000313" key="11">
    <source>
        <dbReference type="EMBL" id="CAP35477.2"/>
    </source>
</evidence>
<name>A8XSM5_CAEBR</name>
<evidence type="ECO:0000256" key="7">
    <source>
        <dbReference type="PROSITE-ProRule" id="PRU00024"/>
    </source>
</evidence>
<dbReference type="SMART" id="SM00336">
    <property type="entry name" value="BBOX"/>
    <property type="match status" value="2"/>
</dbReference>
<reference evidence="11 12" key="1">
    <citation type="journal article" date="2003" name="PLoS Biol.">
        <title>The genome sequence of Caenorhabditis briggsae: a platform for comparative genomics.</title>
        <authorList>
            <person name="Stein L.D."/>
            <person name="Bao Z."/>
            <person name="Blasiar D."/>
            <person name="Blumenthal T."/>
            <person name="Brent M.R."/>
            <person name="Chen N."/>
            <person name="Chinwalla A."/>
            <person name="Clarke L."/>
            <person name="Clee C."/>
            <person name="Coghlan A."/>
            <person name="Coulson A."/>
            <person name="D'Eustachio P."/>
            <person name="Fitch D.H."/>
            <person name="Fulton L.A."/>
            <person name="Fulton R.E."/>
            <person name="Griffiths-Jones S."/>
            <person name="Harris T.W."/>
            <person name="Hillier L.W."/>
            <person name="Kamath R."/>
            <person name="Kuwabara P.E."/>
            <person name="Mardis E.R."/>
            <person name="Marra M.A."/>
            <person name="Miner T.L."/>
            <person name="Minx P."/>
            <person name="Mullikin J.C."/>
            <person name="Plumb R.W."/>
            <person name="Rogers J."/>
            <person name="Schein J.E."/>
            <person name="Sohrmann M."/>
            <person name="Spieth J."/>
            <person name="Stajich J.E."/>
            <person name="Wei C."/>
            <person name="Willey D."/>
            <person name="Wilson R.K."/>
            <person name="Durbin R."/>
            <person name="Waterston R.H."/>
        </authorList>
    </citation>
    <scope>NUCLEOTIDE SEQUENCE [LARGE SCALE GENOMIC DNA]</scope>
    <source>
        <strain evidence="11 12">AF16</strain>
    </source>
</reference>
<reference evidence="11 12" key="2">
    <citation type="journal article" date="2011" name="PLoS Genet.">
        <title>Caenorhabditis briggsae recombinant inbred line genotypes reveal inter-strain incompatibility and the evolution of recombination.</title>
        <authorList>
            <person name="Ross J.A."/>
            <person name="Koboldt D.C."/>
            <person name="Staisch J.E."/>
            <person name="Chamberlin H.M."/>
            <person name="Gupta B.P."/>
            <person name="Miller R.D."/>
            <person name="Baird S.E."/>
            <person name="Haag E.S."/>
        </authorList>
    </citation>
    <scope>NUCLEOTIDE SEQUENCE [LARGE SCALE GENOMIC DNA]</scope>
    <source>
        <strain evidence="11 12">AF16</strain>
    </source>
</reference>
<keyword evidence="3" id="KW-0677">Repeat</keyword>
<dbReference type="STRING" id="6238.A8XSM5"/>
<evidence type="ECO:0000256" key="8">
    <source>
        <dbReference type="SAM" id="Coils"/>
    </source>
</evidence>
<evidence type="ECO:0000313" key="12">
    <source>
        <dbReference type="Proteomes" id="UP000008549"/>
    </source>
</evidence>
<keyword evidence="1" id="KW-0597">Phosphoprotein</keyword>
<dbReference type="WormBase" id="CBG17943a">
    <property type="protein sequence ID" value="CBP04310"/>
    <property type="gene ID" value="WBGene00037447"/>
    <property type="gene designation" value="Cbr-nhl-2"/>
</dbReference>
<evidence type="ECO:0000259" key="10">
    <source>
        <dbReference type="PROSITE" id="PS50119"/>
    </source>
</evidence>
<dbReference type="InterPro" id="IPR047153">
    <property type="entry name" value="TRIM45/56/19-like"/>
</dbReference>
<feature type="region of interest" description="Disordered" evidence="9">
    <location>
        <begin position="468"/>
        <end position="573"/>
    </location>
</feature>
<proteinExistence type="predicted"/>
<dbReference type="InterPro" id="IPR001841">
    <property type="entry name" value="Znf_RING"/>
</dbReference>
<sequence length="1052" mass="114725">MKKAADRPNSAVNGRYESPATTTNNTQNSGTPSLNGQDPARSTSSSPIFGTEPLPEDEHATCPYCQQDFRKPRVLDCLHSMCEDCIIAQLDGHLQAKSAAIEEKKRATSALDCELETPKLKERPTPPGVIRCPICAQESHVGNDVRYVHAMLLDYVSFLSYNPGPPPTRFKVRLAKIQEVEVEKMVAHHSKPCTACKSEQEAVAFCEQCSSDLCENCTTAHTVMKLFDGHVVTTFADLRSPGAHPELRQVICTTHNQSMRYLCAACETAACKQCLEIDHLNHKIIDINDLVINAIKEDVSNTVDRVEKKYNNSVADMNSLPDKTQQLNEQYELAKYRVEKHYDELRCALEENRQKVLNELEEARVRQEGNIEDMYRKSQVNEARVHDAINFTRRLLTKGNGLELVVSRKKVIQQFGNLSHAIPSHGHQVELEFLTPSKKQIDHFVHQLTGTVIGRVIQPTVKDVASASEVAADKGERGGSQTGVRPNSAANGAHQDEWGRPVYQQNPQLGAIGGERKKNTQNGTNGVRSIGDNAFRDWPPSSHPPDSTSPPPTNGPPALLPSQPSAPIVSHPQVSNLPNAAALAAVAAGMRPDLVALANHMDLNALTNGTGNQNQLPEAMFPMWPNRPGIGSVPTPTTTGLSSNASAAYMQQKLAAVQLQAMSRLNPQMLSLATLRNNQPLQEILAMNAMSSLTMNPQLSNAAAAALAATAVVNSTSAPNIADTSLQNANSQRVTDLKVHSVFGTSQQGSTIRELHCPSGFCLSDTDDILIADTNNHRVVVCGPPHPWKIGRPGTDDGQLCFPRKVIALRGDIVRYVVLDKGGDGKTRAQIFEARGEFVKRLNMMALVPRGGIEVSAAAATPNGQLLLVDTAGFVYSIDVDAPRVTFWFDASSQLGEASDVAMFDNLIYITDFKHHCVQVYTSEGLISVIPDYAVKTKISGKFIRKMGEPSQTPYPIGIDVSKAGEVLVADTHGNHLHVVVFSPEGQHIHSFTHNEFRLSRCVGLRIAKSGHIVTLCKHNHTLFVFKPLILPNGIPVPTPVPNAASIINKFQ</sequence>
<dbReference type="Pfam" id="PF00643">
    <property type="entry name" value="zf-B_box"/>
    <property type="match status" value="1"/>
</dbReference>
<dbReference type="SMART" id="SM00502">
    <property type="entry name" value="BBC"/>
    <property type="match status" value="1"/>
</dbReference>
<dbReference type="GO" id="GO:0005654">
    <property type="term" value="C:nucleoplasm"/>
    <property type="evidence" value="ECO:0000318"/>
    <property type="project" value="GO_Central"/>
</dbReference>
<feature type="compositionally biased region" description="Polar residues" evidence="9">
    <location>
        <begin position="19"/>
        <end position="48"/>
    </location>
</feature>
<dbReference type="SUPFAM" id="SSF101898">
    <property type="entry name" value="NHL repeat"/>
    <property type="match status" value="1"/>
</dbReference>
<evidence type="ECO:0000313" key="13">
    <source>
        <dbReference type="WormBase" id="CBG17943a"/>
    </source>
</evidence>
<dbReference type="PROSITE" id="PS00518">
    <property type="entry name" value="ZF_RING_1"/>
    <property type="match status" value="1"/>
</dbReference>
<feature type="domain" description="B box-type" evidence="10">
    <location>
        <begin position="188"/>
        <end position="235"/>
    </location>
</feature>
<evidence type="ECO:0000256" key="2">
    <source>
        <dbReference type="ARBA" id="ARBA00022723"/>
    </source>
</evidence>
<dbReference type="eggNOG" id="KOG2177">
    <property type="taxonomic scope" value="Eukaryota"/>
</dbReference>
<protein>
    <submittedName>
        <fullName evidence="11">Protein CBR-NHL-2</fullName>
    </submittedName>
</protein>
<dbReference type="PROSITE" id="PS50119">
    <property type="entry name" value="ZF_BBOX"/>
    <property type="match status" value="2"/>
</dbReference>
<keyword evidence="2" id="KW-0479">Metal-binding</keyword>
<organism evidence="11 12">
    <name type="scientific">Caenorhabditis briggsae</name>
    <dbReference type="NCBI Taxonomy" id="6238"/>
    <lineage>
        <taxon>Eukaryota</taxon>
        <taxon>Metazoa</taxon>
        <taxon>Ecdysozoa</taxon>
        <taxon>Nematoda</taxon>
        <taxon>Chromadorea</taxon>
        <taxon>Rhabditida</taxon>
        <taxon>Rhabditina</taxon>
        <taxon>Rhabditomorpha</taxon>
        <taxon>Rhabditoidea</taxon>
        <taxon>Rhabditidae</taxon>
        <taxon>Peloderinae</taxon>
        <taxon>Caenorhabditis</taxon>
    </lineage>
</organism>
<dbReference type="InterPro" id="IPR001258">
    <property type="entry name" value="NHL_repeat"/>
</dbReference>
<keyword evidence="6" id="KW-0862">Zinc</keyword>